<proteinExistence type="inferred from homology"/>
<dbReference type="AlphaFoldDB" id="A0A833JCQ4"/>
<evidence type="ECO:0000256" key="5">
    <source>
        <dbReference type="ARBA" id="ARBA00022692"/>
    </source>
</evidence>
<evidence type="ECO:0000256" key="1">
    <source>
        <dbReference type="ARBA" id="ARBA00004651"/>
    </source>
</evidence>
<dbReference type="PIRSF" id="PIRSF004669">
    <property type="entry name" value="FliQ"/>
    <property type="match status" value="1"/>
</dbReference>
<sequence length="91" mass="10320">MNNQQVIDIILSLLYITVEISLPLLGVALIVGLMVSIFQAATQINESTLSFLPKIAVMIVVLIMLSPWMLRKLNDYTLKMYNKIPEISRQK</sequence>
<evidence type="ECO:0000313" key="11">
    <source>
        <dbReference type="Proteomes" id="UP000442694"/>
    </source>
</evidence>
<dbReference type="PANTHER" id="PTHR34040:SF2">
    <property type="entry name" value="FLAGELLAR BIOSYNTHETIC PROTEIN FLIQ"/>
    <property type="match status" value="1"/>
</dbReference>
<comment type="caution">
    <text evidence="10">The sequence shown here is derived from an EMBL/GenBank/DDBJ whole genome shotgun (WGS) entry which is preliminary data.</text>
</comment>
<evidence type="ECO:0000256" key="7">
    <source>
        <dbReference type="ARBA" id="ARBA00023136"/>
    </source>
</evidence>
<comment type="subcellular location">
    <subcellularLocation>
        <location evidence="1 9">Cell membrane</location>
        <topology evidence="1">Multi-pass membrane protein</topology>
    </subcellularLocation>
    <subcellularLocation>
        <location evidence="9">Bacterial flagellum basal body</location>
    </subcellularLocation>
</comment>
<dbReference type="InterPro" id="IPR006305">
    <property type="entry name" value="FliQ"/>
</dbReference>
<evidence type="ECO:0000256" key="9">
    <source>
        <dbReference type="RuleBase" id="RU364090"/>
    </source>
</evidence>
<comment type="similarity">
    <text evidence="2 9">Belongs to the FliQ/MopD/SpaQ family.</text>
</comment>
<dbReference type="PRINTS" id="PR00952">
    <property type="entry name" value="TYPE3IMQPROT"/>
</dbReference>
<keyword evidence="11" id="KW-1185">Reference proteome</keyword>
<comment type="function">
    <text evidence="9">Role in flagellar biosynthesis.</text>
</comment>
<keyword evidence="6 9" id="KW-1133">Transmembrane helix</keyword>
<dbReference type="InterPro" id="IPR002191">
    <property type="entry name" value="Bac_export_3"/>
</dbReference>
<evidence type="ECO:0000256" key="2">
    <source>
        <dbReference type="ARBA" id="ARBA00006156"/>
    </source>
</evidence>
<dbReference type="GO" id="GO:0005886">
    <property type="term" value="C:plasma membrane"/>
    <property type="evidence" value="ECO:0007669"/>
    <property type="project" value="UniProtKB-SubCell"/>
</dbReference>
<gene>
    <name evidence="9 10" type="primary">fliQ</name>
    <name evidence="10" type="ORF">GCL57_14015</name>
</gene>
<dbReference type="GO" id="GO:0009425">
    <property type="term" value="C:bacterial-type flagellum basal body"/>
    <property type="evidence" value="ECO:0007669"/>
    <property type="project" value="UniProtKB-SubCell"/>
</dbReference>
<name>A0A833JCQ4_9BACT</name>
<keyword evidence="10" id="KW-0282">Flagellum</keyword>
<dbReference type="RefSeq" id="WP_152213985.1">
    <property type="nucleotide sequence ID" value="NZ_WFLN01000011.1"/>
</dbReference>
<dbReference type="GO" id="GO:0044780">
    <property type="term" value="P:bacterial-type flagellum assembly"/>
    <property type="evidence" value="ECO:0007669"/>
    <property type="project" value="InterPro"/>
</dbReference>
<keyword evidence="7 9" id="KW-0472">Membrane</keyword>
<protein>
    <recommendedName>
        <fullName evidence="3 9">Flagellar biosynthetic protein FliQ</fullName>
    </recommendedName>
</protein>
<feature type="transmembrane region" description="Helical" evidence="9">
    <location>
        <begin position="12"/>
        <end position="39"/>
    </location>
</feature>
<keyword evidence="4 9" id="KW-1003">Cell membrane</keyword>
<keyword evidence="8 9" id="KW-0975">Bacterial flagellum</keyword>
<reference evidence="10 11" key="1">
    <citation type="submission" date="2019-10" db="EMBL/GenBank/DDBJ databases">
        <title>New genus of Silvanigrellaceae.</title>
        <authorList>
            <person name="Pitt A."/>
            <person name="Hahn M.W."/>
        </authorList>
    </citation>
    <scope>NUCLEOTIDE SEQUENCE [LARGE SCALE GENOMIC DNA]</scope>
    <source>
        <strain evidence="10 11">33A1-SZDP</strain>
    </source>
</reference>
<evidence type="ECO:0000256" key="8">
    <source>
        <dbReference type="ARBA" id="ARBA00023143"/>
    </source>
</evidence>
<keyword evidence="10" id="KW-0969">Cilium</keyword>
<organism evidence="10 11">
    <name type="scientific">Fluviispira multicolorata</name>
    <dbReference type="NCBI Taxonomy" id="2654512"/>
    <lineage>
        <taxon>Bacteria</taxon>
        <taxon>Pseudomonadati</taxon>
        <taxon>Bdellovibrionota</taxon>
        <taxon>Oligoflexia</taxon>
        <taxon>Silvanigrellales</taxon>
        <taxon>Silvanigrellaceae</taxon>
        <taxon>Fluviispira</taxon>
    </lineage>
</organism>
<dbReference type="GO" id="GO:0009306">
    <property type="term" value="P:protein secretion"/>
    <property type="evidence" value="ECO:0007669"/>
    <property type="project" value="InterPro"/>
</dbReference>
<keyword evidence="10" id="KW-0966">Cell projection</keyword>
<evidence type="ECO:0000256" key="4">
    <source>
        <dbReference type="ARBA" id="ARBA00022475"/>
    </source>
</evidence>
<evidence type="ECO:0000256" key="6">
    <source>
        <dbReference type="ARBA" id="ARBA00022989"/>
    </source>
</evidence>
<dbReference type="Pfam" id="PF01313">
    <property type="entry name" value="Bac_export_3"/>
    <property type="match status" value="1"/>
</dbReference>
<dbReference type="PANTHER" id="PTHR34040">
    <property type="entry name" value="FLAGELLAR BIOSYNTHETIC PROTEIN FLIQ"/>
    <property type="match status" value="1"/>
</dbReference>
<dbReference type="EMBL" id="WFLN01000011">
    <property type="protein sequence ID" value="KAB8027723.1"/>
    <property type="molecule type" value="Genomic_DNA"/>
</dbReference>
<feature type="transmembrane region" description="Helical" evidence="9">
    <location>
        <begin position="51"/>
        <end position="70"/>
    </location>
</feature>
<evidence type="ECO:0000256" key="3">
    <source>
        <dbReference type="ARBA" id="ARBA00021718"/>
    </source>
</evidence>
<dbReference type="Proteomes" id="UP000442694">
    <property type="component" value="Unassembled WGS sequence"/>
</dbReference>
<dbReference type="NCBIfam" id="TIGR01402">
    <property type="entry name" value="fliQ"/>
    <property type="match status" value="1"/>
</dbReference>
<accession>A0A833JCQ4</accession>
<keyword evidence="5 9" id="KW-0812">Transmembrane</keyword>
<evidence type="ECO:0000313" key="10">
    <source>
        <dbReference type="EMBL" id="KAB8027723.1"/>
    </source>
</evidence>